<dbReference type="Pfam" id="PF01037">
    <property type="entry name" value="AsnC_trans_reg"/>
    <property type="match status" value="1"/>
</dbReference>
<evidence type="ECO:0000313" key="2">
    <source>
        <dbReference type="EMBL" id="RLE48034.1"/>
    </source>
</evidence>
<dbReference type="Gene3D" id="3.30.70.920">
    <property type="match status" value="1"/>
</dbReference>
<feature type="domain" description="Transcription regulator AsnC/Lrp ligand binding" evidence="1">
    <location>
        <begin position="10"/>
        <end position="80"/>
    </location>
</feature>
<dbReference type="InterPro" id="IPR011008">
    <property type="entry name" value="Dimeric_a/b-barrel"/>
</dbReference>
<evidence type="ECO:0000313" key="5">
    <source>
        <dbReference type="Proteomes" id="UP000278475"/>
    </source>
</evidence>
<dbReference type="EMBL" id="QMQX01000004">
    <property type="protein sequence ID" value="RLE53655.1"/>
    <property type="molecule type" value="Genomic_DNA"/>
</dbReference>
<sequence length="81" mass="8546">MNSLAVYGYVLVRCGGEGAFEKARDKIAAIRGVKSVTTVTGEWDLVVEVEAGNLRAFGKVALRIAKTPGVAHSESLVAIEV</sequence>
<organism evidence="3 4">
    <name type="scientific">Thermoproteota archaeon</name>
    <dbReference type="NCBI Taxonomy" id="2056631"/>
    <lineage>
        <taxon>Archaea</taxon>
        <taxon>Thermoproteota</taxon>
    </lineage>
</organism>
<gene>
    <name evidence="2" type="ORF">DRJ31_07960</name>
    <name evidence="3" type="ORF">DRJ33_00360</name>
</gene>
<evidence type="ECO:0000313" key="4">
    <source>
        <dbReference type="Proteomes" id="UP000272051"/>
    </source>
</evidence>
<dbReference type="EMBL" id="QMQV01000093">
    <property type="protein sequence ID" value="RLE48034.1"/>
    <property type="molecule type" value="Genomic_DNA"/>
</dbReference>
<evidence type="ECO:0000313" key="3">
    <source>
        <dbReference type="EMBL" id="RLE53655.1"/>
    </source>
</evidence>
<dbReference type="InterPro" id="IPR019887">
    <property type="entry name" value="Tscrpt_reg_AsnC/Lrp_C"/>
</dbReference>
<comment type="caution">
    <text evidence="3">The sequence shown here is derived from an EMBL/GenBank/DDBJ whole genome shotgun (WGS) entry which is preliminary data.</text>
</comment>
<accession>A0A497F2C0</accession>
<reference evidence="4 5" key="1">
    <citation type="submission" date="2018-06" db="EMBL/GenBank/DDBJ databases">
        <title>Extensive metabolic versatility and redundancy in microbially diverse, dynamic hydrothermal sediments.</title>
        <authorList>
            <person name="Dombrowski N."/>
            <person name="Teske A."/>
            <person name="Baker B.J."/>
        </authorList>
    </citation>
    <scope>NUCLEOTIDE SEQUENCE [LARGE SCALE GENOMIC DNA]</scope>
    <source>
        <strain evidence="3">B34_G17</strain>
        <strain evidence="2">B66_G16</strain>
    </source>
</reference>
<proteinExistence type="predicted"/>
<evidence type="ECO:0000259" key="1">
    <source>
        <dbReference type="Pfam" id="PF01037"/>
    </source>
</evidence>
<dbReference type="AlphaFoldDB" id="A0A497F2C0"/>
<dbReference type="Proteomes" id="UP000278475">
    <property type="component" value="Unassembled WGS sequence"/>
</dbReference>
<protein>
    <recommendedName>
        <fullName evidence="1">Transcription regulator AsnC/Lrp ligand binding domain-containing protein</fullName>
    </recommendedName>
</protein>
<dbReference type="SUPFAM" id="SSF54909">
    <property type="entry name" value="Dimeric alpha+beta barrel"/>
    <property type="match status" value="1"/>
</dbReference>
<dbReference type="Proteomes" id="UP000272051">
    <property type="component" value="Unassembled WGS sequence"/>
</dbReference>
<name>A0A497F2C0_9CREN</name>